<protein>
    <submittedName>
        <fullName evidence="1">Uncharacterized protein</fullName>
    </submittedName>
</protein>
<dbReference type="InterPro" id="IPR045053">
    <property type="entry name" value="MAN-like"/>
</dbReference>
<evidence type="ECO:0000313" key="1">
    <source>
        <dbReference type="EMBL" id="KAK7337613.1"/>
    </source>
</evidence>
<proteinExistence type="predicted"/>
<accession>A0AAN9LQC2</accession>
<dbReference type="GO" id="GO:0005576">
    <property type="term" value="C:extracellular region"/>
    <property type="evidence" value="ECO:0007669"/>
    <property type="project" value="UniProtKB-SubCell"/>
</dbReference>
<dbReference type="Gene3D" id="3.20.20.80">
    <property type="entry name" value="Glycosidases"/>
    <property type="match status" value="1"/>
</dbReference>
<name>A0AAN9LQC2_CANGL</name>
<dbReference type="PANTHER" id="PTHR31451:SF39">
    <property type="entry name" value="MANNAN ENDO-1,4-BETA-MANNOSIDASE 1"/>
    <property type="match status" value="1"/>
</dbReference>
<dbReference type="PANTHER" id="PTHR31451">
    <property type="match status" value="1"/>
</dbReference>
<gene>
    <name evidence="1" type="ORF">VNO77_18196</name>
</gene>
<keyword evidence="2" id="KW-1185">Reference proteome</keyword>
<sequence>MALPPEPHRLPRHLHVPRQHFYFHVFDAYCHFYDPSTRPEVTDILQQASNQGLTVARSWAFSDGGVSRAIQLSRFL</sequence>
<dbReference type="Proteomes" id="UP001367508">
    <property type="component" value="Unassembled WGS sequence"/>
</dbReference>
<organism evidence="1 2">
    <name type="scientific">Canavalia gladiata</name>
    <name type="common">Sword bean</name>
    <name type="synonym">Dolichos gladiatus</name>
    <dbReference type="NCBI Taxonomy" id="3824"/>
    <lineage>
        <taxon>Eukaryota</taxon>
        <taxon>Viridiplantae</taxon>
        <taxon>Streptophyta</taxon>
        <taxon>Embryophyta</taxon>
        <taxon>Tracheophyta</taxon>
        <taxon>Spermatophyta</taxon>
        <taxon>Magnoliopsida</taxon>
        <taxon>eudicotyledons</taxon>
        <taxon>Gunneridae</taxon>
        <taxon>Pentapetalae</taxon>
        <taxon>rosids</taxon>
        <taxon>fabids</taxon>
        <taxon>Fabales</taxon>
        <taxon>Fabaceae</taxon>
        <taxon>Papilionoideae</taxon>
        <taxon>50 kb inversion clade</taxon>
        <taxon>NPAAA clade</taxon>
        <taxon>indigoferoid/millettioid clade</taxon>
        <taxon>Phaseoleae</taxon>
        <taxon>Canavalia</taxon>
    </lineage>
</organism>
<evidence type="ECO:0000313" key="2">
    <source>
        <dbReference type="Proteomes" id="UP001367508"/>
    </source>
</evidence>
<dbReference type="EMBL" id="JAYMYQ010000004">
    <property type="protein sequence ID" value="KAK7337613.1"/>
    <property type="molecule type" value="Genomic_DNA"/>
</dbReference>
<reference evidence="1 2" key="1">
    <citation type="submission" date="2024-01" db="EMBL/GenBank/DDBJ databases">
        <title>The genomes of 5 underutilized Papilionoideae crops provide insights into root nodulation and disease resistanc.</title>
        <authorList>
            <person name="Jiang F."/>
        </authorList>
    </citation>
    <scope>NUCLEOTIDE SEQUENCE [LARGE SCALE GENOMIC DNA]</scope>
    <source>
        <strain evidence="1">LVBAO_FW01</strain>
        <tissue evidence="1">Leaves</tissue>
    </source>
</reference>
<comment type="caution">
    <text evidence="1">The sequence shown here is derived from an EMBL/GenBank/DDBJ whole genome shotgun (WGS) entry which is preliminary data.</text>
</comment>
<dbReference type="GO" id="GO:0016985">
    <property type="term" value="F:mannan endo-1,4-beta-mannosidase activity"/>
    <property type="evidence" value="ECO:0007669"/>
    <property type="project" value="TreeGrafter"/>
</dbReference>
<dbReference type="AlphaFoldDB" id="A0AAN9LQC2"/>